<dbReference type="EMBL" id="JYDJ01000128">
    <property type="protein sequence ID" value="KRX43054.1"/>
    <property type="molecule type" value="Genomic_DNA"/>
</dbReference>
<dbReference type="SUPFAM" id="SSF50814">
    <property type="entry name" value="Lipocalins"/>
    <property type="match status" value="1"/>
</dbReference>
<feature type="non-terminal residue" evidence="6">
    <location>
        <position position="273"/>
    </location>
</feature>
<gene>
    <name evidence="6" type="primary">lbp-6</name>
    <name evidence="6" type="ORF">T05_14042</name>
</gene>
<dbReference type="Proteomes" id="UP000055048">
    <property type="component" value="Unassembled WGS sequence"/>
</dbReference>
<evidence type="ECO:0000313" key="6">
    <source>
        <dbReference type="EMBL" id="KRX43054.1"/>
    </source>
</evidence>
<keyword evidence="7" id="KW-1185">Reference proteome</keyword>
<evidence type="ECO:0000256" key="3">
    <source>
        <dbReference type="RuleBase" id="RU003696"/>
    </source>
</evidence>
<dbReference type="CDD" id="cd00742">
    <property type="entry name" value="FABP"/>
    <property type="match status" value="1"/>
</dbReference>
<reference evidence="6 7" key="1">
    <citation type="submission" date="2015-01" db="EMBL/GenBank/DDBJ databases">
        <title>Evolution of Trichinella species and genotypes.</title>
        <authorList>
            <person name="Korhonen P.K."/>
            <person name="Edoardo P."/>
            <person name="Giuseppe L.R."/>
            <person name="Gasser R.B."/>
        </authorList>
    </citation>
    <scope>NUCLEOTIDE SEQUENCE [LARGE SCALE GENOMIC DNA]</scope>
    <source>
        <strain evidence="6">ISS417</strain>
    </source>
</reference>
<evidence type="ECO:0000313" key="7">
    <source>
        <dbReference type="Proteomes" id="UP000055048"/>
    </source>
</evidence>
<feature type="non-terminal residue" evidence="6">
    <location>
        <position position="1"/>
    </location>
</feature>
<comment type="caution">
    <text evidence="6">The sequence shown here is derived from an EMBL/GenBank/DDBJ whole genome shotgun (WGS) entry which is preliminary data.</text>
</comment>
<evidence type="ECO:0000259" key="5">
    <source>
        <dbReference type="PROSITE" id="PS00214"/>
    </source>
</evidence>
<keyword evidence="2" id="KW-0446">Lipid-binding</keyword>
<feature type="compositionally biased region" description="Basic and acidic residues" evidence="4">
    <location>
        <begin position="1"/>
        <end position="11"/>
    </location>
</feature>
<dbReference type="Pfam" id="PF00061">
    <property type="entry name" value="Lipocalin"/>
    <property type="match status" value="1"/>
</dbReference>
<dbReference type="InterPro" id="IPR012674">
    <property type="entry name" value="Calycin"/>
</dbReference>
<evidence type="ECO:0000256" key="2">
    <source>
        <dbReference type="ARBA" id="ARBA00023121"/>
    </source>
</evidence>
<feature type="domain" description="Cytosolic fatty-acid binding proteins" evidence="5">
    <location>
        <begin position="81"/>
        <end position="98"/>
    </location>
</feature>
<sequence>STRRRDRESGKEQAQSDGGRTGANPEADQPTPPGGSLQSIHKVLIRLHSLPCILVCIVFETIYKEVDLTQNKVAMAEKFIGKYRFVSSENFDEFMKALGVNYLLRKIANAASPIVELSLDRDVWTLRNISTFRTLEISFRLGEEVDEVTPDGRHVKTVFTYENGELKQVQKAVKPGEKDSIFIRKLEGDKLITTCICGNVTSIRVLQRIKRWFFTTAKCQYTYSLPACLNADVIGDLRLRFINEKPDEASTCLSCKLNRTQKSGFCLPTSQTT</sequence>
<evidence type="ECO:0000256" key="1">
    <source>
        <dbReference type="ARBA" id="ARBA00008390"/>
    </source>
</evidence>
<feature type="region of interest" description="Disordered" evidence="4">
    <location>
        <begin position="1"/>
        <end position="35"/>
    </location>
</feature>
<dbReference type="FunFam" id="2.40.128.20:FF:000001">
    <property type="entry name" value="Fatty acid-binding protein, adipocyte"/>
    <property type="match status" value="1"/>
</dbReference>
<accession>A0A0V0TVU2</accession>
<comment type="similarity">
    <text evidence="1 3">Belongs to the calycin superfamily. Fatty-acid binding protein (FABP) family.</text>
</comment>
<dbReference type="InterPro" id="IPR000463">
    <property type="entry name" value="Fatty_acid-bd"/>
</dbReference>
<dbReference type="PROSITE" id="PS00214">
    <property type="entry name" value="FABP"/>
    <property type="match status" value="1"/>
</dbReference>
<dbReference type="GO" id="GO:0005504">
    <property type="term" value="F:fatty acid binding"/>
    <property type="evidence" value="ECO:0007669"/>
    <property type="project" value="UniProtKB-ARBA"/>
</dbReference>
<dbReference type="InterPro" id="IPR000566">
    <property type="entry name" value="Lipocln_cytosolic_FA-bd_dom"/>
</dbReference>
<dbReference type="PRINTS" id="PR00178">
    <property type="entry name" value="FATTYACIDBP"/>
</dbReference>
<dbReference type="PANTHER" id="PTHR11955">
    <property type="entry name" value="FATTY ACID BINDING PROTEIN"/>
    <property type="match status" value="1"/>
</dbReference>
<proteinExistence type="inferred from homology"/>
<dbReference type="Gene3D" id="2.40.128.20">
    <property type="match status" value="1"/>
</dbReference>
<keyword evidence="3" id="KW-0813">Transport</keyword>
<dbReference type="InterPro" id="IPR031259">
    <property type="entry name" value="ILBP"/>
</dbReference>
<name>A0A0V0TVU2_9BILA</name>
<protein>
    <submittedName>
        <fullName evidence="6">Fatty acid-binding-like protein 6</fullName>
    </submittedName>
</protein>
<organism evidence="6 7">
    <name type="scientific">Trichinella murrelli</name>
    <dbReference type="NCBI Taxonomy" id="144512"/>
    <lineage>
        <taxon>Eukaryota</taxon>
        <taxon>Metazoa</taxon>
        <taxon>Ecdysozoa</taxon>
        <taxon>Nematoda</taxon>
        <taxon>Enoplea</taxon>
        <taxon>Dorylaimia</taxon>
        <taxon>Trichinellida</taxon>
        <taxon>Trichinellidae</taxon>
        <taxon>Trichinella</taxon>
    </lineage>
</organism>
<dbReference type="STRING" id="144512.A0A0V0TVU2"/>
<dbReference type="OrthoDB" id="412780at2759"/>
<dbReference type="AlphaFoldDB" id="A0A0V0TVU2"/>
<evidence type="ECO:0000256" key="4">
    <source>
        <dbReference type="SAM" id="MobiDB-lite"/>
    </source>
</evidence>